<proteinExistence type="inferred from homology"/>
<dbReference type="Gene3D" id="1.10.443.10">
    <property type="entry name" value="Intergrase catalytic core"/>
    <property type="match status" value="1"/>
</dbReference>
<dbReference type="InterPro" id="IPR010998">
    <property type="entry name" value="Integrase_recombinase_N"/>
</dbReference>
<name>A0A2W7QKA1_9RHOB</name>
<dbReference type="PANTHER" id="PTHR30349:SF41">
    <property type="entry name" value="INTEGRASE_RECOMBINASE PROTEIN MJ0367-RELATED"/>
    <property type="match status" value="1"/>
</dbReference>
<dbReference type="InterPro" id="IPR013762">
    <property type="entry name" value="Integrase-like_cat_sf"/>
</dbReference>
<reference evidence="7 8" key="1">
    <citation type="submission" date="2018-06" db="EMBL/GenBank/DDBJ databases">
        <title>Genomic Encyclopedia of Archaeal and Bacterial Type Strains, Phase II (KMG-II): from individual species to whole genera.</title>
        <authorList>
            <person name="Goeker M."/>
        </authorList>
    </citation>
    <scope>NUCLEOTIDE SEQUENCE [LARGE SCALE GENOMIC DNA]</scope>
    <source>
        <strain evidence="7 8">DSM 13087</strain>
    </source>
</reference>
<feature type="region of interest" description="Disordered" evidence="5">
    <location>
        <begin position="167"/>
        <end position="193"/>
    </location>
</feature>
<dbReference type="AlphaFoldDB" id="A0A2W7QKA1"/>
<keyword evidence="4" id="KW-0233">DNA recombination</keyword>
<dbReference type="GO" id="GO:0015074">
    <property type="term" value="P:DNA integration"/>
    <property type="evidence" value="ECO:0007669"/>
    <property type="project" value="UniProtKB-KW"/>
</dbReference>
<comment type="similarity">
    <text evidence="1">Belongs to the 'phage' integrase family.</text>
</comment>
<evidence type="ECO:0000256" key="2">
    <source>
        <dbReference type="ARBA" id="ARBA00022908"/>
    </source>
</evidence>
<evidence type="ECO:0000256" key="5">
    <source>
        <dbReference type="SAM" id="MobiDB-lite"/>
    </source>
</evidence>
<dbReference type="GO" id="GO:0006310">
    <property type="term" value="P:DNA recombination"/>
    <property type="evidence" value="ECO:0007669"/>
    <property type="project" value="UniProtKB-KW"/>
</dbReference>
<dbReference type="InterPro" id="IPR050090">
    <property type="entry name" value="Tyrosine_recombinase_XerCD"/>
</dbReference>
<evidence type="ECO:0000259" key="6">
    <source>
        <dbReference type="Pfam" id="PF20172"/>
    </source>
</evidence>
<keyword evidence="8" id="KW-1185">Reference proteome</keyword>
<evidence type="ECO:0000256" key="4">
    <source>
        <dbReference type="ARBA" id="ARBA00023172"/>
    </source>
</evidence>
<dbReference type="GO" id="GO:0003677">
    <property type="term" value="F:DNA binding"/>
    <property type="evidence" value="ECO:0007669"/>
    <property type="project" value="UniProtKB-KW"/>
</dbReference>
<keyword evidence="2" id="KW-0229">DNA integration</keyword>
<keyword evidence="3" id="KW-0238">DNA-binding</keyword>
<comment type="caution">
    <text evidence="7">The sequence shown here is derived from an EMBL/GenBank/DDBJ whole genome shotgun (WGS) entry which is preliminary data.</text>
</comment>
<evidence type="ECO:0000256" key="3">
    <source>
        <dbReference type="ARBA" id="ARBA00023125"/>
    </source>
</evidence>
<evidence type="ECO:0000313" key="7">
    <source>
        <dbReference type="EMBL" id="PZX38975.1"/>
    </source>
</evidence>
<dbReference type="Proteomes" id="UP000249364">
    <property type="component" value="Unassembled WGS sequence"/>
</dbReference>
<feature type="domain" description="DUF6538" evidence="6">
    <location>
        <begin position="13"/>
        <end position="67"/>
    </location>
</feature>
<gene>
    <name evidence="7" type="ORF">LY56_02984</name>
</gene>
<evidence type="ECO:0000313" key="8">
    <source>
        <dbReference type="Proteomes" id="UP000249364"/>
    </source>
</evidence>
<protein>
    <recommendedName>
        <fullName evidence="6">DUF6538 domain-containing protein</fullName>
    </recommendedName>
</protein>
<feature type="compositionally biased region" description="Basic and acidic residues" evidence="5">
    <location>
        <begin position="167"/>
        <end position="178"/>
    </location>
</feature>
<dbReference type="InterPro" id="IPR046668">
    <property type="entry name" value="DUF6538"/>
</dbReference>
<evidence type="ECO:0000256" key="1">
    <source>
        <dbReference type="ARBA" id="ARBA00008857"/>
    </source>
</evidence>
<dbReference type="CDD" id="cd01184">
    <property type="entry name" value="INT_C_like_1"/>
    <property type="match status" value="1"/>
</dbReference>
<dbReference type="SUPFAM" id="SSF56349">
    <property type="entry name" value="DNA breaking-rejoining enzymes"/>
    <property type="match status" value="1"/>
</dbReference>
<dbReference type="STRING" id="121821.GCA_001870675_01521"/>
<dbReference type="Gene3D" id="1.10.150.130">
    <property type="match status" value="1"/>
</dbReference>
<accession>A0A2W7QKA1</accession>
<dbReference type="EMBL" id="QKZQ01000016">
    <property type="protein sequence ID" value="PZX38975.1"/>
    <property type="molecule type" value="Genomic_DNA"/>
</dbReference>
<sequence>MVLHMSRPVKNSKTGVFYFRQKTPADLRRTFGKAEVSWSLNTKDEAEAKTRHAEAFQKQARVWQALRAKPEPIPHKKIMTMAGGFYRTLVASVEDEPGEPSMWTTMLDKFDKNQLTDQVIEKWFGPEADRLLLEEGLSTDTYSHNRLCAALHDVWLQWSEFQLKRSQGDYSPDQKADRFPLSQHPRAASKAPLKAPEEVTITSLFELWERDHLANDKPQKTADDFRQKINDLKAFLGHDDALRTTGENIADWCDHLRHEKEFAPKTVRDKYLAAAKSVFNAGTGRRKLATNPTDGVKVSVPKTKKTRSKGFTDDEASAILAATLCDPSTFGAMEERNKMAIRWVPWICAFSGARISEITQMRREDLLEDYGIACIRITPEAGSVKTGNYRIVPLHPQLIAMGLLEFIQSQPDGPIFYSPKKADENSGTRAKNAGKKIGQWVRGVAGVTDLRVWPNHGWRHRFKTLARDFDIDTEYSNAITGHEDGRVSTDYGETTVKALWREIQKLPHYDV</sequence>
<organism evidence="7 8">
    <name type="scientific">Roseinatronobacter thiooxidans</name>
    <dbReference type="NCBI Taxonomy" id="121821"/>
    <lineage>
        <taxon>Bacteria</taxon>
        <taxon>Pseudomonadati</taxon>
        <taxon>Pseudomonadota</taxon>
        <taxon>Alphaproteobacteria</taxon>
        <taxon>Rhodobacterales</taxon>
        <taxon>Paracoccaceae</taxon>
        <taxon>Roseinatronobacter</taxon>
    </lineage>
</organism>
<dbReference type="Pfam" id="PF20172">
    <property type="entry name" value="DUF6538"/>
    <property type="match status" value="1"/>
</dbReference>
<dbReference type="PANTHER" id="PTHR30349">
    <property type="entry name" value="PHAGE INTEGRASE-RELATED"/>
    <property type="match status" value="1"/>
</dbReference>
<dbReference type="InterPro" id="IPR011010">
    <property type="entry name" value="DNA_brk_join_enz"/>
</dbReference>